<feature type="region of interest" description="Disordered" evidence="1">
    <location>
        <begin position="14"/>
        <end position="91"/>
    </location>
</feature>
<proteinExistence type="predicted"/>
<protein>
    <submittedName>
        <fullName evidence="2">Rim20 protein</fullName>
    </submittedName>
</protein>
<sequence>MLVLLCVLRRNGRSTSTKLARPTTDPFHKSKPLNPPLSSIRDTVILISPDRETPLLPTDAGMRRSSESRYSQDSDHNRDVNPKSGLRISVPQLPTIDLSPSLLALSPYTLESESKSKYSASSLSPPPPAPSRSFIYDDHGNVLSSGRMPSVMGSFAGSD</sequence>
<evidence type="ECO:0000313" key="2">
    <source>
        <dbReference type="EMBL" id="VWO98159.1"/>
    </source>
</evidence>
<gene>
    <name evidence="2" type="primary">D2EAX7</name>
</gene>
<reference evidence="2" key="1">
    <citation type="submission" date="2019-10" db="EMBL/GenBank/DDBJ databases">
        <authorList>
            <person name="Nor Muhammad N."/>
        </authorList>
    </citation>
    <scope>NUCLEOTIDE SEQUENCE</scope>
</reference>
<feature type="compositionally biased region" description="Basic and acidic residues" evidence="1">
    <location>
        <begin position="61"/>
        <end position="81"/>
    </location>
</feature>
<evidence type="ECO:0000256" key="1">
    <source>
        <dbReference type="SAM" id="MobiDB-lite"/>
    </source>
</evidence>
<dbReference type="EMBL" id="LR726765">
    <property type="protein sequence ID" value="VWO98159.1"/>
    <property type="molecule type" value="Genomic_DNA"/>
</dbReference>
<organism evidence="2">
    <name type="scientific">Ganoderma boninense</name>
    <dbReference type="NCBI Taxonomy" id="34458"/>
    <lineage>
        <taxon>Eukaryota</taxon>
        <taxon>Fungi</taxon>
        <taxon>Dikarya</taxon>
        <taxon>Basidiomycota</taxon>
        <taxon>Agaricomycotina</taxon>
        <taxon>Agaricomycetes</taxon>
        <taxon>Polyporales</taxon>
        <taxon>Polyporaceae</taxon>
        <taxon>Ganoderma</taxon>
    </lineage>
</organism>
<dbReference type="AlphaFoldDB" id="A0A5K1JYQ5"/>
<feature type="region of interest" description="Disordered" evidence="1">
    <location>
        <begin position="114"/>
        <end position="135"/>
    </location>
</feature>
<accession>A0A5K1JYQ5</accession>
<name>A0A5K1JYQ5_9APHY</name>